<dbReference type="InterPro" id="IPR036236">
    <property type="entry name" value="Znf_C2H2_sf"/>
</dbReference>
<feature type="compositionally biased region" description="Basic and acidic residues" evidence="5">
    <location>
        <begin position="522"/>
        <end position="537"/>
    </location>
</feature>
<dbReference type="Pfam" id="PF12874">
    <property type="entry name" value="zf-met"/>
    <property type="match status" value="1"/>
</dbReference>
<evidence type="ECO:0000256" key="4">
    <source>
        <dbReference type="ARBA" id="ARBA00022840"/>
    </source>
</evidence>
<name>A0A8I6RMS2_CIMLE</name>
<dbReference type="GO" id="GO:0005739">
    <property type="term" value="C:mitochondrion"/>
    <property type="evidence" value="ECO:0007669"/>
    <property type="project" value="TreeGrafter"/>
</dbReference>
<keyword evidence="4" id="KW-0067">ATP-binding</keyword>
<evidence type="ECO:0000256" key="5">
    <source>
        <dbReference type="SAM" id="MobiDB-lite"/>
    </source>
</evidence>
<dbReference type="AlphaFoldDB" id="A0A8I6RMS2"/>
<comment type="similarity">
    <text evidence="1">Belongs to the IPP transferase family.</text>
</comment>
<proteinExistence type="inferred from homology"/>
<dbReference type="GO" id="GO:0006400">
    <property type="term" value="P:tRNA modification"/>
    <property type="evidence" value="ECO:0007669"/>
    <property type="project" value="TreeGrafter"/>
</dbReference>
<protein>
    <recommendedName>
        <fullName evidence="6">U1-type domain-containing protein</fullName>
    </recommendedName>
</protein>
<dbReference type="Pfam" id="PF01715">
    <property type="entry name" value="IPPT"/>
    <property type="match status" value="2"/>
</dbReference>
<dbReference type="Gene3D" id="3.30.160.60">
    <property type="entry name" value="Classic Zinc Finger"/>
    <property type="match status" value="1"/>
</dbReference>
<sequence>MCSKVPVVVILGATGTGKSKLSIEIARMFRGEVISADSMQVYKGLDIITNKVTREERQMAPHHLIDFLSPVEKYKVVDFRDKALPIIERLRSEGKLPIVVGGTHYYIESLLWKVLMDGLPSDADKVTLEICLQDIQDWSAYCDSILSKCLESGVEFPENELSKYERSMNTLFSDVKSRFPDEKKLGFDKLWALIDGLTTDEKIKEREESFEKCLSLIRAVVSNVLHTVGPQLDLQPEREIENLVDSGSAKLHEKLKKLDPEMANSLHPNNKRKIIRSLQVLAQQGRKFSDILQEQQNSGGSYLGGPLRFKDAIMLWIQCQEDVLNKRLDERVDDMVSRGLLKELVDFHETYNRTRIDDMDTSTAYTQGIFQSIGFKEFHEYLILPAEEKDTPKGQTLIEEGISALKTVTRRYARRQKKWINNRFLKAAGRQVPPVYALDATDLSKWDERVFRPAEAILRKSLNPQSDIQAPEPLARVVENTKIDIRVLKGDHFCDICQRIFIGQLQWESHMMSKKHQKMVKKREQERSEEVHKRSKE</sequence>
<dbReference type="SUPFAM" id="SSF57667">
    <property type="entry name" value="beta-beta-alpha zinc fingers"/>
    <property type="match status" value="1"/>
</dbReference>
<dbReference type="PANTHER" id="PTHR11088">
    <property type="entry name" value="TRNA DIMETHYLALLYLTRANSFERASE"/>
    <property type="match status" value="1"/>
</dbReference>
<feature type="region of interest" description="Disordered" evidence="5">
    <location>
        <begin position="513"/>
        <end position="537"/>
    </location>
</feature>
<dbReference type="InterPro" id="IPR018022">
    <property type="entry name" value="IPT"/>
</dbReference>
<dbReference type="OMA" id="TAENWGC"/>
<dbReference type="InterPro" id="IPR013087">
    <property type="entry name" value="Znf_C2H2_type"/>
</dbReference>
<dbReference type="RefSeq" id="XP_014248302.1">
    <property type="nucleotide sequence ID" value="XM_014392816.2"/>
</dbReference>
<keyword evidence="8" id="KW-1185">Reference proteome</keyword>
<dbReference type="InterPro" id="IPR027417">
    <property type="entry name" value="P-loop_NTPase"/>
</dbReference>
<evidence type="ECO:0000256" key="1">
    <source>
        <dbReference type="ARBA" id="ARBA00005842"/>
    </source>
</evidence>
<dbReference type="Gene3D" id="3.40.50.300">
    <property type="entry name" value="P-loop containing nucleotide triphosphate hydrolases"/>
    <property type="match status" value="1"/>
</dbReference>
<dbReference type="KEGG" id="clec:106665978"/>
<dbReference type="Proteomes" id="UP000494040">
    <property type="component" value="Unassembled WGS sequence"/>
</dbReference>
<feature type="domain" description="U1-type" evidence="6">
    <location>
        <begin position="489"/>
        <end position="523"/>
    </location>
</feature>
<dbReference type="SMART" id="SM00451">
    <property type="entry name" value="ZnF_U1"/>
    <property type="match status" value="1"/>
</dbReference>
<reference evidence="7" key="1">
    <citation type="submission" date="2022-01" db="UniProtKB">
        <authorList>
            <consortium name="EnsemblMetazoa"/>
        </authorList>
    </citation>
    <scope>IDENTIFICATION</scope>
</reference>
<dbReference type="Gene3D" id="1.10.20.140">
    <property type="match status" value="1"/>
</dbReference>
<dbReference type="InterPro" id="IPR003604">
    <property type="entry name" value="Matrin/U1-like-C_Znf_C2H2"/>
</dbReference>
<dbReference type="PANTHER" id="PTHR11088:SF89">
    <property type="entry name" value="TRNA DIMETHYLALLYLTRANSFERASE"/>
    <property type="match status" value="1"/>
</dbReference>
<dbReference type="GeneID" id="106665978"/>
<dbReference type="GO" id="GO:0052381">
    <property type="term" value="F:tRNA dimethylallyltransferase activity"/>
    <property type="evidence" value="ECO:0007669"/>
    <property type="project" value="InterPro"/>
</dbReference>
<dbReference type="GO" id="GO:0005524">
    <property type="term" value="F:ATP binding"/>
    <property type="evidence" value="ECO:0007669"/>
    <property type="project" value="UniProtKB-KW"/>
</dbReference>
<dbReference type="GO" id="GO:0003676">
    <property type="term" value="F:nucleic acid binding"/>
    <property type="evidence" value="ECO:0007669"/>
    <property type="project" value="InterPro"/>
</dbReference>
<evidence type="ECO:0000313" key="7">
    <source>
        <dbReference type="EnsemblMetazoa" id="XP_014248302.1"/>
    </source>
</evidence>
<evidence type="ECO:0000256" key="2">
    <source>
        <dbReference type="ARBA" id="ARBA00022679"/>
    </source>
</evidence>
<organism evidence="7 8">
    <name type="scientific">Cimex lectularius</name>
    <name type="common">Bed bug</name>
    <name type="synonym">Acanthia lectularia</name>
    <dbReference type="NCBI Taxonomy" id="79782"/>
    <lineage>
        <taxon>Eukaryota</taxon>
        <taxon>Metazoa</taxon>
        <taxon>Ecdysozoa</taxon>
        <taxon>Arthropoda</taxon>
        <taxon>Hexapoda</taxon>
        <taxon>Insecta</taxon>
        <taxon>Pterygota</taxon>
        <taxon>Neoptera</taxon>
        <taxon>Paraneoptera</taxon>
        <taxon>Hemiptera</taxon>
        <taxon>Heteroptera</taxon>
        <taxon>Panheteroptera</taxon>
        <taxon>Cimicomorpha</taxon>
        <taxon>Cimicidae</taxon>
        <taxon>Cimex</taxon>
    </lineage>
</organism>
<dbReference type="EnsemblMetazoa" id="XM_014392816.2">
    <property type="protein sequence ID" value="XP_014248302.1"/>
    <property type="gene ID" value="LOC106665978"/>
</dbReference>
<dbReference type="GO" id="GO:0008270">
    <property type="term" value="F:zinc ion binding"/>
    <property type="evidence" value="ECO:0007669"/>
    <property type="project" value="InterPro"/>
</dbReference>
<dbReference type="SUPFAM" id="SSF52540">
    <property type="entry name" value="P-loop containing nucleoside triphosphate hydrolases"/>
    <property type="match status" value="1"/>
</dbReference>
<keyword evidence="3" id="KW-0547">Nucleotide-binding</keyword>
<evidence type="ECO:0000259" key="6">
    <source>
        <dbReference type="SMART" id="SM00451"/>
    </source>
</evidence>
<evidence type="ECO:0000256" key="3">
    <source>
        <dbReference type="ARBA" id="ARBA00022741"/>
    </source>
</evidence>
<evidence type="ECO:0000313" key="8">
    <source>
        <dbReference type="Proteomes" id="UP000494040"/>
    </source>
</evidence>
<dbReference type="OrthoDB" id="775260at2759"/>
<accession>A0A8I6RMS2</accession>
<dbReference type="InterPro" id="IPR039657">
    <property type="entry name" value="Dimethylallyltransferase"/>
</dbReference>
<keyword evidence="2" id="KW-0808">Transferase</keyword>
<dbReference type="HAMAP" id="MF_00185">
    <property type="entry name" value="IPP_trans"/>
    <property type="match status" value="1"/>
</dbReference>